<gene>
    <name evidence="1" type="ORF">METZ01_LOCUS341351</name>
</gene>
<name>A0A382QU67_9ZZZZ</name>
<reference evidence="1" key="1">
    <citation type="submission" date="2018-05" db="EMBL/GenBank/DDBJ databases">
        <authorList>
            <person name="Lanie J.A."/>
            <person name="Ng W.-L."/>
            <person name="Kazmierczak K.M."/>
            <person name="Andrzejewski T.M."/>
            <person name="Davidsen T.M."/>
            <person name="Wayne K.J."/>
            <person name="Tettelin H."/>
            <person name="Glass J.I."/>
            <person name="Rusch D."/>
            <person name="Podicherti R."/>
            <person name="Tsui H.-C.T."/>
            <person name="Winkler M.E."/>
        </authorList>
    </citation>
    <scope>NUCLEOTIDE SEQUENCE</scope>
</reference>
<organism evidence="1">
    <name type="scientific">marine metagenome</name>
    <dbReference type="NCBI Taxonomy" id="408172"/>
    <lineage>
        <taxon>unclassified sequences</taxon>
        <taxon>metagenomes</taxon>
        <taxon>ecological metagenomes</taxon>
    </lineage>
</organism>
<dbReference type="AlphaFoldDB" id="A0A382QU67"/>
<accession>A0A382QU67</accession>
<feature type="non-terminal residue" evidence="1">
    <location>
        <position position="30"/>
    </location>
</feature>
<dbReference type="EMBL" id="UINC01116628">
    <property type="protein sequence ID" value="SVC88497.1"/>
    <property type="molecule type" value="Genomic_DNA"/>
</dbReference>
<proteinExistence type="predicted"/>
<protein>
    <submittedName>
        <fullName evidence="1">Uncharacterized protein</fullName>
    </submittedName>
</protein>
<evidence type="ECO:0000313" key="1">
    <source>
        <dbReference type="EMBL" id="SVC88497.1"/>
    </source>
</evidence>
<sequence>MVYDKTISKMAGNQLLMLMGFILKEAFSVQ</sequence>